<dbReference type="SUPFAM" id="SSF140718">
    <property type="entry name" value="Mediator hinge subcomplex-like"/>
    <property type="match status" value="1"/>
</dbReference>
<dbReference type="Pfam" id="PF05983">
    <property type="entry name" value="Med7"/>
    <property type="match status" value="1"/>
</dbReference>
<evidence type="ECO:0000259" key="16">
    <source>
        <dbReference type="PROSITE" id="PS51671"/>
    </source>
</evidence>
<keyword evidence="4" id="KW-0028">Amino-acid biosynthesis</keyword>
<reference evidence="17 18" key="1">
    <citation type="submission" date="2021-06" db="EMBL/GenBank/DDBJ databases">
        <title>Candida outbreak in Lebanon.</title>
        <authorList>
            <person name="Finianos M."/>
        </authorList>
    </citation>
    <scope>NUCLEOTIDE SEQUENCE [LARGE SCALE GENOMIC DNA]</scope>
    <source>
        <strain evidence="17">CA3LBN</strain>
    </source>
</reference>
<dbReference type="SUPFAM" id="SSF53850">
    <property type="entry name" value="Periplasmic binding protein-like II"/>
    <property type="match status" value="1"/>
</dbReference>
<keyword evidence="11 13" id="KW-0539">Nucleus</keyword>
<dbReference type="InterPro" id="IPR009244">
    <property type="entry name" value="Mediatior_Med7"/>
</dbReference>
<keyword evidence="10" id="KW-0456">Lyase</keyword>
<proteinExistence type="inferred from homology"/>
<comment type="subcellular location">
    <subcellularLocation>
        <location evidence="1 13">Nucleus</location>
    </subcellularLocation>
</comment>
<protein>
    <recommendedName>
        <fullName evidence="3 13">Mediator of RNA polymerase II transcription subunit 7</fullName>
    </recommendedName>
</protein>
<evidence type="ECO:0000256" key="4">
    <source>
        <dbReference type="ARBA" id="ARBA00022605"/>
    </source>
</evidence>
<evidence type="ECO:0000259" key="15">
    <source>
        <dbReference type="PROSITE" id="PS51171"/>
    </source>
</evidence>
<dbReference type="NCBIfam" id="NF008865">
    <property type="entry name" value="PRK11898.1"/>
    <property type="match status" value="1"/>
</dbReference>
<dbReference type="Gene3D" id="3.40.190.10">
    <property type="entry name" value="Periplasmic binding protein-like II"/>
    <property type="match status" value="2"/>
</dbReference>
<comment type="similarity">
    <text evidence="2 13">Belongs to the Mediator complex subunit 7 family.</text>
</comment>
<keyword evidence="8 13" id="KW-0804">Transcription</keyword>
<dbReference type="EMBL" id="CP076667">
    <property type="protein sequence ID" value="QWU90276.1"/>
    <property type="molecule type" value="Genomic_DNA"/>
</dbReference>
<evidence type="ECO:0000256" key="3">
    <source>
        <dbReference type="ARBA" id="ARBA00020631"/>
    </source>
</evidence>
<dbReference type="PROSITE" id="PS51671">
    <property type="entry name" value="ACT"/>
    <property type="match status" value="1"/>
</dbReference>
<comment type="pathway">
    <text evidence="12">Amino-acid biosynthesis.</text>
</comment>
<keyword evidence="6" id="KW-0057">Aromatic amino acid biosynthesis</keyword>
<gene>
    <name evidence="17" type="ORF">CA3LBN_004637</name>
</gene>
<keyword evidence="14" id="KW-0175">Coiled coil</keyword>
<evidence type="ECO:0000256" key="2">
    <source>
        <dbReference type="ARBA" id="ARBA00009994"/>
    </source>
</evidence>
<evidence type="ECO:0000313" key="18">
    <source>
        <dbReference type="Proteomes" id="UP000825434"/>
    </source>
</evidence>
<evidence type="ECO:0000256" key="6">
    <source>
        <dbReference type="ARBA" id="ARBA00023141"/>
    </source>
</evidence>
<evidence type="ECO:0000256" key="12">
    <source>
        <dbReference type="ARBA" id="ARBA00029440"/>
    </source>
</evidence>
<dbReference type="PROSITE" id="PS51171">
    <property type="entry name" value="PREPHENATE_DEHYDR_3"/>
    <property type="match status" value="1"/>
</dbReference>
<dbReference type="InterPro" id="IPR002912">
    <property type="entry name" value="ACT_dom"/>
</dbReference>
<evidence type="ECO:0000256" key="14">
    <source>
        <dbReference type="SAM" id="Coils"/>
    </source>
</evidence>
<dbReference type="SUPFAM" id="SSF55021">
    <property type="entry name" value="ACT-like"/>
    <property type="match status" value="1"/>
</dbReference>
<dbReference type="InterPro" id="IPR001086">
    <property type="entry name" value="Preph_deHydtase"/>
</dbReference>
<evidence type="ECO:0000256" key="8">
    <source>
        <dbReference type="ARBA" id="ARBA00023163"/>
    </source>
</evidence>
<dbReference type="InterPro" id="IPR037212">
    <property type="entry name" value="Med7/Med21-like"/>
</dbReference>
<dbReference type="InterPro" id="IPR045865">
    <property type="entry name" value="ACT-like_dom_sf"/>
</dbReference>
<dbReference type="InterPro" id="IPR044888">
    <property type="entry name" value="Mediatior_Med7_sf"/>
</dbReference>
<sequence length="475" mass="53350">MKVAFLGPEGTYTHEAVIQQFGHSPELSIFPQSSIGDCFKTLNAGNVDFAVVPFENSTNGQVVFTYDLLRDWFIGDNEKPRPTFQVVGEQFVAIHHYLLSNATEKSQIHTIYSHPQVWGQVSKSLKSYAKCTKVDVSSTAEAARIVSQDSTNTVACISSKMCAQLTNLPIIEAEIEDIPDNTTRFLVLGNKPAFPQQKQGKAETKEMIPLTAITSIMFTLNHDDPGALMAALDSFKQQNINLTSIASRPSRKSKWQYVFFVEAEGSNDKSNRSKYQQWLEQESDGDALPPGDLRFHRPPSAPTGEQYRGYGSVWALVNKLPSLKESGWKQLYSDEDEKITSQTKIDELHKLLDSLLLNFLELVGSVSKEPAKFYVKIEDLKLLLINMNHLLNTYRPHQTRESLIMLLKKQIEKKRNDISEIDEAMDGVKKRINSLVSSADKISSRQPIVEMDEKSSSAITEQNIVKTLQSLVDES</sequence>
<evidence type="ECO:0000256" key="5">
    <source>
        <dbReference type="ARBA" id="ARBA00023015"/>
    </source>
</evidence>
<comment type="subunit">
    <text evidence="13">Component of the Mediator complex.</text>
</comment>
<evidence type="ECO:0000256" key="13">
    <source>
        <dbReference type="RuleBase" id="RU364060"/>
    </source>
</evidence>
<dbReference type="PANTHER" id="PTHR21022:SF19">
    <property type="entry name" value="PREPHENATE DEHYDRATASE-RELATED"/>
    <property type="match status" value="1"/>
</dbReference>
<evidence type="ECO:0000256" key="11">
    <source>
        <dbReference type="ARBA" id="ARBA00023242"/>
    </source>
</evidence>
<comment type="function">
    <text evidence="13">Component of the Mediator complex, a coactivator involved in the regulated transcription of nearly all RNA polymerase II-dependent genes. Mediator functions as a bridge to convey information from gene-specific regulatory proteins to the basal RNA polymerase II transcription machinery.</text>
</comment>
<keyword evidence="5 13" id="KW-0805">Transcription regulation</keyword>
<feature type="domain" description="Prephenate dehydratase" evidence="15">
    <location>
        <begin position="2"/>
        <end position="190"/>
    </location>
</feature>
<evidence type="ECO:0000256" key="1">
    <source>
        <dbReference type="ARBA" id="ARBA00004123"/>
    </source>
</evidence>
<evidence type="ECO:0000256" key="9">
    <source>
        <dbReference type="ARBA" id="ARBA00023222"/>
    </source>
</evidence>
<evidence type="ECO:0000256" key="10">
    <source>
        <dbReference type="ARBA" id="ARBA00023239"/>
    </source>
</evidence>
<dbReference type="CDD" id="cd04905">
    <property type="entry name" value="ACT_CM-PDT"/>
    <property type="match status" value="1"/>
</dbReference>
<feature type="domain" description="ACT" evidence="16">
    <location>
        <begin position="216"/>
        <end position="294"/>
    </location>
</feature>
<feature type="coiled-coil region" evidence="14">
    <location>
        <begin position="404"/>
        <end position="431"/>
    </location>
</feature>
<name>A0ABX8IAH1_9ASCO</name>
<evidence type="ECO:0000313" key="17">
    <source>
        <dbReference type="EMBL" id="QWU90276.1"/>
    </source>
</evidence>
<keyword evidence="9" id="KW-0584">Phenylalanine biosynthesis</keyword>
<accession>A0ABX8IAH1</accession>
<evidence type="ECO:0000256" key="7">
    <source>
        <dbReference type="ARBA" id="ARBA00023159"/>
    </source>
</evidence>
<keyword evidence="7 13" id="KW-0010">Activator</keyword>
<organism evidence="17 18">
    <name type="scientific">Candidozyma haemuli</name>
    <dbReference type="NCBI Taxonomy" id="45357"/>
    <lineage>
        <taxon>Eukaryota</taxon>
        <taxon>Fungi</taxon>
        <taxon>Dikarya</taxon>
        <taxon>Ascomycota</taxon>
        <taxon>Saccharomycotina</taxon>
        <taxon>Pichiomycetes</taxon>
        <taxon>Metschnikowiaceae</taxon>
        <taxon>Candidozyma</taxon>
    </lineage>
</organism>
<dbReference type="Gene3D" id="6.10.140.200">
    <property type="match status" value="1"/>
</dbReference>
<dbReference type="CDD" id="cd13532">
    <property type="entry name" value="PBP2_PDT_like"/>
    <property type="match status" value="1"/>
</dbReference>
<dbReference type="Proteomes" id="UP000825434">
    <property type="component" value="Chromosome 7"/>
</dbReference>
<keyword evidence="18" id="KW-1185">Reference proteome</keyword>
<dbReference type="Pfam" id="PF00800">
    <property type="entry name" value="PDT"/>
    <property type="match status" value="1"/>
</dbReference>
<dbReference type="PANTHER" id="PTHR21022">
    <property type="entry name" value="PREPHENATE DEHYDRATASE P PROTEIN"/>
    <property type="match status" value="1"/>
</dbReference>
<dbReference type="Gene3D" id="3.30.70.260">
    <property type="match status" value="1"/>
</dbReference>